<dbReference type="PANTHER" id="PTHR33116">
    <property type="entry name" value="REVERSE TRANSCRIPTASE ZINC-BINDING DOMAIN-CONTAINING PROTEIN-RELATED-RELATED"/>
    <property type="match status" value="1"/>
</dbReference>
<dbReference type="EMBL" id="OIVN01004379">
    <property type="protein sequence ID" value="SPD17016.1"/>
    <property type="molecule type" value="Genomic_DNA"/>
</dbReference>
<dbReference type="Pfam" id="PF00078">
    <property type="entry name" value="RVT_1"/>
    <property type="match status" value="1"/>
</dbReference>
<dbReference type="Pfam" id="PF13966">
    <property type="entry name" value="zf-RVT"/>
    <property type="match status" value="1"/>
</dbReference>
<feature type="domain" description="Reverse transcriptase" evidence="1">
    <location>
        <begin position="1"/>
        <end position="185"/>
    </location>
</feature>
<gene>
    <name evidence="2" type="ORF">FSB_LOCUS44898</name>
</gene>
<dbReference type="InterPro" id="IPR000477">
    <property type="entry name" value="RT_dom"/>
</dbReference>
<dbReference type="InterPro" id="IPR026960">
    <property type="entry name" value="RVT-Znf"/>
</dbReference>
<evidence type="ECO:0000259" key="1">
    <source>
        <dbReference type="PROSITE" id="PS50878"/>
    </source>
</evidence>
<dbReference type="AlphaFoldDB" id="A0A2N9HSG0"/>
<sequence length="472" mass="55136">MALKHDMSKAYDLVEWAYVESIMRKMGFAERWISLVMECIRTIQFLVLIDRVPKGFINPTRGIRQRDPLSPYIFLLCIEGLLALLHKASTSGRLKGIQSSRGGPWISHLFFADDSLLFGQASITDCRKILDILNVYEQCSGQKINRENSAFFFSSNTDPSTQQEIQDFWGSQGTNNFDKYLGLPAMIGRSKRAIFNSLKERIVQRLKGWKEKFLSKAWKEKEERKVHWVKWDTLCVPKLDGGLGFWNLHIFNTALLAKQSWRLLNNPHSLFFRVFKARYFPWSTFLEAQLGSNPSFLWRSILSGKEVIKKGIRWNLQDDRLERPIWNGMKSGTFTVKSAYELLEGERRAALGECFHRGKLRWLWRKVWKLSVSGKVKHLIWRAYHETLPTNHQLHRRRIRSSGLCPICLQEDETTLHILWQCPMARNTWALIQGRMQKLPNHGGDFSLFMQKIFSDFSKEATEDWAVITWSI</sequence>
<accession>A0A2N9HSG0</accession>
<protein>
    <recommendedName>
        <fullName evidence="1">Reverse transcriptase domain-containing protein</fullName>
    </recommendedName>
</protein>
<proteinExistence type="predicted"/>
<dbReference type="PANTHER" id="PTHR33116:SF86">
    <property type="entry name" value="REVERSE TRANSCRIPTASE DOMAIN-CONTAINING PROTEIN"/>
    <property type="match status" value="1"/>
</dbReference>
<reference evidence="2" key="1">
    <citation type="submission" date="2018-02" db="EMBL/GenBank/DDBJ databases">
        <authorList>
            <person name="Cohen D.B."/>
            <person name="Kent A.D."/>
        </authorList>
    </citation>
    <scope>NUCLEOTIDE SEQUENCE</scope>
</reference>
<dbReference type="PROSITE" id="PS50878">
    <property type="entry name" value="RT_POL"/>
    <property type="match status" value="1"/>
</dbReference>
<organism evidence="2">
    <name type="scientific">Fagus sylvatica</name>
    <name type="common">Beechnut</name>
    <dbReference type="NCBI Taxonomy" id="28930"/>
    <lineage>
        <taxon>Eukaryota</taxon>
        <taxon>Viridiplantae</taxon>
        <taxon>Streptophyta</taxon>
        <taxon>Embryophyta</taxon>
        <taxon>Tracheophyta</taxon>
        <taxon>Spermatophyta</taxon>
        <taxon>Magnoliopsida</taxon>
        <taxon>eudicotyledons</taxon>
        <taxon>Gunneridae</taxon>
        <taxon>Pentapetalae</taxon>
        <taxon>rosids</taxon>
        <taxon>fabids</taxon>
        <taxon>Fagales</taxon>
        <taxon>Fagaceae</taxon>
        <taxon>Fagus</taxon>
    </lineage>
</organism>
<evidence type="ECO:0000313" key="2">
    <source>
        <dbReference type="EMBL" id="SPD17016.1"/>
    </source>
</evidence>
<name>A0A2N9HSG0_FAGSY</name>